<organism evidence="2 3">
    <name type="scientific">Cylindrobasidium torrendii FP15055 ss-10</name>
    <dbReference type="NCBI Taxonomy" id="1314674"/>
    <lineage>
        <taxon>Eukaryota</taxon>
        <taxon>Fungi</taxon>
        <taxon>Dikarya</taxon>
        <taxon>Basidiomycota</taxon>
        <taxon>Agaricomycotina</taxon>
        <taxon>Agaricomycetes</taxon>
        <taxon>Agaricomycetidae</taxon>
        <taxon>Agaricales</taxon>
        <taxon>Marasmiineae</taxon>
        <taxon>Physalacriaceae</taxon>
        <taxon>Cylindrobasidium</taxon>
    </lineage>
</organism>
<feature type="compositionally biased region" description="Low complexity" evidence="1">
    <location>
        <begin position="208"/>
        <end position="228"/>
    </location>
</feature>
<evidence type="ECO:0000313" key="2">
    <source>
        <dbReference type="EMBL" id="KIY69788.1"/>
    </source>
</evidence>
<keyword evidence="3" id="KW-1185">Reference proteome</keyword>
<protein>
    <submittedName>
        <fullName evidence="2">Uncharacterized protein</fullName>
    </submittedName>
</protein>
<dbReference type="AlphaFoldDB" id="A0A0D7BGT7"/>
<dbReference type="Proteomes" id="UP000054007">
    <property type="component" value="Unassembled WGS sequence"/>
</dbReference>
<feature type="compositionally biased region" description="Low complexity" evidence="1">
    <location>
        <begin position="180"/>
        <end position="197"/>
    </location>
</feature>
<reference evidence="2 3" key="1">
    <citation type="journal article" date="2015" name="Fungal Genet. Biol.">
        <title>Evolution of novel wood decay mechanisms in Agaricales revealed by the genome sequences of Fistulina hepatica and Cylindrobasidium torrendii.</title>
        <authorList>
            <person name="Floudas D."/>
            <person name="Held B.W."/>
            <person name="Riley R."/>
            <person name="Nagy L.G."/>
            <person name="Koehler G."/>
            <person name="Ransdell A.S."/>
            <person name="Younus H."/>
            <person name="Chow J."/>
            <person name="Chiniquy J."/>
            <person name="Lipzen A."/>
            <person name="Tritt A."/>
            <person name="Sun H."/>
            <person name="Haridas S."/>
            <person name="LaButti K."/>
            <person name="Ohm R.A."/>
            <person name="Kues U."/>
            <person name="Blanchette R.A."/>
            <person name="Grigoriev I.V."/>
            <person name="Minto R.E."/>
            <person name="Hibbett D.S."/>
        </authorList>
    </citation>
    <scope>NUCLEOTIDE SEQUENCE [LARGE SCALE GENOMIC DNA]</scope>
    <source>
        <strain evidence="2 3">FP15055 ss-10</strain>
    </source>
</reference>
<proteinExistence type="predicted"/>
<dbReference type="EMBL" id="KN880478">
    <property type="protein sequence ID" value="KIY69788.1"/>
    <property type="molecule type" value="Genomic_DNA"/>
</dbReference>
<gene>
    <name evidence="2" type="ORF">CYLTODRAFT_420353</name>
</gene>
<name>A0A0D7BGT7_9AGAR</name>
<sequence length="314" mass="34705">MSSSLDIGTDNILPPMNPRIRAQIAQMGKMERIRRYGSLNYKPPDPNATKANEPKLTRSVTTTSAFRLAKFDRENWHRYFKRDTAPRSRGPNPKLTVAIPAQSFQPAVNSHTPLSPTPPARAPSPSYITPSRPADPVSPLYSPLPSDIPSRVDSPVRSISMRTPAKQPMDRAPRQLLQVPAAPARSRSASPMRSALLPPTPLSPPTPALSSASSSAFSTPLSSPAPLTRRPSFRSESPEEVALKQNRRSGRLFQEPVVPLLDALDGKAPFDIINEDIEDMLENYYQHVTSPPNKYGFVEQDDFFGARLSRQFAF</sequence>
<feature type="region of interest" description="Disordered" evidence="1">
    <location>
        <begin position="37"/>
        <end position="59"/>
    </location>
</feature>
<evidence type="ECO:0000313" key="3">
    <source>
        <dbReference type="Proteomes" id="UP000054007"/>
    </source>
</evidence>
<feature type="region of interest" description="Disordered" evidence="1">
    <location>
        <begin position="179"/>
        <end position="248"/>
    </location>
</feature>
<feature type="compositionally biased region" description="Pro residues" evidence="1">
    <location>
        <begin position="198"/>
        <end position="207"/>
    </location>
</feature>
<accession>A0A0D7BGT7</accession>
<evidence type="ECO:0000256" key="1">
    <source>
        <dbReference type="SAM" id="MobiDB-lite"/>
    </source>
</evidence>
<feature type="region of interest" description="Disordered" evidence="1">
    <location>
        <begin position="107"/>
        <end position="157"/>
    </location>
</feature>